<reference evidence="1 2" key="1">
    <citation type="submission" date="2018-07" db="EMBL/GenBank/DDBJ databases">
        <title>Complete genome sequence of Flavobacterium psychrolimnae LMG 22018.</title>
        <authorList>
            <person name="Kim D.-U."/>
        </authorList>
    </citation>
    <scope>NUCLEOTIDE SEQUENCE [LARGE SCALE GENOMIC DNA]</scope>
    <source>
        <strain evidence="1 2">LMG 22018</strain>
    </source>
</reference>
<comment type="caution">
    <text evidence="1">The sequence shown here is derived from an EMBL/GenBank/DDBJ whole genome shotgun (WGS) entry which is preliminary data.</text>
</comment>
<keyword evidence="2" id="KW-1185">Reference proteome</keyword>
<dbReference type="OrthoDB" id="7053885at2"/>
<dbReference type="EMBL" id="QNUX01000013">
    <property type="protein sequence ID" value="RBN49466.1"/>
    <property type="molecule type" value="Genomic_DNA"/>
</dbReference>
<name>A0A366AXJ9_9FLAO</name>
<organism evidence="1 2">
    <name type="scientific">Flavobacterium psychrolimnae</name>
    <dbReference type="NCBI Taxonomy" id="249351"/>
    <lineage>
        <taxon>Bacteria</taxon>
        <taxon>Pseudomonadati</taxon>
        <taxon>Bacteroidota</taxon>
        <taxon>Flavobacteriia</taxon>
        <taxon>Flavobacteriales</taxon>
        <taxon>Flavobacteriaceae</taxon>
        <taxon>Flavobacterium</taxon>
    </lineage>
</organism>
<dbReference type="Proteomes" id="UP000253676">
    <property type="component" value="Unassembled WGS sequence"/>
</dbReference>
<accession>A0A366AXJ9</accession>
<evidence type="ECO:0000313" key="2">
    <source>
        <dbReference type="Proteomes" id="UP000253676"/>
    </source>
</evidence>
<evidence type="ECO:0000313" key="1">
    <source>
        <dbReference type="EMBL" id="RBN49466.1"/>
    </source>
</evidence>
<dbReference type="AlphaFoldDB" id="A0A366AXJ9"/>
<proteinExistence type="predicted"/>
<sequence length="441" mass="52576">MNRHLNLFHFYNESPSLEFLENNLSRAFSLTLLNSSIFFNEFVKSIISEDDYNYLFSTYSKDSSFFDIDLQIDTAQIGNESYKKVYAVALTSNKRIDLSDFFEQKLYSGKNITDIIITIKDIVLIIEVKKNGEDCKRQLFNQVHPFIKRKSEGIDVEPICITWHKIVTLMEKVHNLEKVTSFGSSFLRDFLKLAEIKRPNWFQPKPFNSLRFSTKWGSPEHHHLMQRMKQALSNCKEYSLLDYSDRLGLAVPFNWASEIIPYFHHYEREEIKDYIGFYIWPGNTKTQGYHIYNKPMDWMNESTISIDEKIYELDILYNIKICHFNKYLTGLNYGLTDLNINTHTKDNFYNKSGKWNINSWQDFEFFMDEHFKPEYNWREKCRWNDFIINTDRTYFTMSLGFEVCALIPYKEFCDIDRKEDDVIKVADKIDHIVAAFKKMII</sequence>
<gene>
    <name evidence="1" type="ORF">DR980_13575</name>
</gene>
<dbReference type="RefSeq" id="WP_113637037.1">
    <property type="nucleotide sequence ID" value="NZ_QNUX01000013.1"/>
</dbReference>
<protein>
    <submittedName>
        <fullName evidence="1">Uncharacterized protein</fullName>
    </submittedName>
</protein>